<dbReference type="Pfam" id="PF08240">
    <property type="entry name" value="ADH_N"/>
    <property type="match status" value="1"/>
</dbReference>
<dbReference type="Proteomes" id="UP001597216">
    <property type="component" value="Unassembled WGS sequence"/>
</dbReference>
<evidence type="ECO:0000313" key="2">
    <source>
        <dbReference type="EMBL" id="MFD1189139.1"/>
    </source>
</evidence>
<dbReference type="InterPro" id="IPR036291">
    <property type="entry name" value="NAD(P)-bd_dom_sf"/>
</dbReference>
<dbReference type="PANTHER" id="PTHR43677">
    <property type="entry name" value="SHORT-CHAIN DEHYDROGENASE/REDUCTASE"/>
    <property type="match status" value="1"/>
</dbReference>
<dbReference type="InterPro" id="IPR051397">
    <property type="entry name" value="Zn-ADH-like_protein"/>
</dbReference>
<dbReference type="InterPro" id="IPR013149">
    <property type="entry name" value="ADH-like_C"/>
</dbReference>
<evidence type="ECO:0000313" key="3">
    <source>
        <dbReference type="Proteomes" id="UP001597216"/>
    </source>
</evidence>
<evidence type="ECO:0000259" key="1">
    <source>
        <dbReference type="SMART" id="SM00829"/>
    </source>
</evidence>
<dbReference type="Pfam" id="PF00107">
    <property type="entry name" value="ADH_zinc_N"/>
    <property type="match status" value="1"/>
</dbReference>
<dbReference type="PANTHER" id="PTHR43677:SF4">
    <property type="entry name" value="QUINONE OXIDOREDUCTASE-LIKE PROTEIN 2"/>
    <property type="match status" value="1"/>
</dbReference>
<feature type="domain" description="Enoyl reductase (ER)" evidence="1">
    <location>
        <begin position="7"/>
        <end position="321"/>
    </location>
</feature>
<dbReference type="RefSeq" id="WP_374345463.1">
    <property type="nucleotide sequence ID" value="NZ_JBHTLQ010000002.1"/>
</dbReference>
<dbReference type="EC" id="1.-.-.-" evidence="2"/>
<dbReference type="InterPro" id="IPR011032">
    <property type="entry name" value="GroES-like_sf"/>
</dbReference>
<protein>
    <submittedName>
        <fullName evidence="2">NADPH:quinone oxidoreductase family protein</fullName>
        <ecNumber evidence="2">1.-.-.-</ecNumber>
    </submittedName>
</protein>
<dbReference type="GO" id="GO:0016491">
    <property type="term" value="F:oxidoreductase activity"/>
    <property type="evidence" value="ECO:0007669"/>
    <property type="project" value="UniProtKB-KW"/>
</dbReference>
<dbReference type="SUPFAM" id="SSF51735">
    <property type="entry name" value="NAD(P)-binding Rossmann-fold domains"/>
    <property type="match status" value="1"/>
</dbReference>
<dbReference type="SMART" id="SM00829">
    <property type="entry name" value="PKS_ER"/>
    <property type="match status" value="1"/>
</dbReference>
<organism evidence="2 3">
    <name type="scientific">Phenylobacterium conjunctum</name>
    <dbReference type="NCBI Taxonomy" id="1298959"/>
    <lineage>
        <taxon>Bacteria</taxon>
        <taxon>Pseudomonadati</taxon>
        <taxon>Pseudomonadota</taxon>
        <taxon>Alphaproteobacteria</taxon>
        <taxon>Caulobacterales</taxon>
        <taxon>Caulobacteraceae</taxon>
        <taxon>Phenylobacterium</taxon>
    </lineage>
</organism>
<dbReference type="Gene3D" id="3.90.180.10">
    <property type="entry name" value="Medium-chain alcohol dehydrogenases, catalytic domain"/>
    <property type="match status" value="1"/>
</dbReference>
<dbReference type="Gene3D" id="3.40.50.720">
    <property type="entry name" value="NAD(P)-binding Rossmann-like Domain"/>
    <property type="match status" value="1"/>
</dbReference>
<dbReference type="SUPFAM" id="SSF50129">
    <property type="entry name" value="GroES-like"/>
    <property type="match status" value="1"/>
</dbReference>
<dbReference type="CDD" id="cd08241">
    <property type="entry name" value="QOR1"/>
    <property type="match status" value="1"/>
</dbReference>
<keyword evidence="3" id="KW-1185">Reference proteome</keyword>
<sequence length="328" mass="34210">MRKVVGESLESLAAYRIVEVERPACAPGQVLIQVAACGLGYVDSLLALGRYQVKPPVPFTPGQEVAGVIAEVGEGVTGLSVGDRVMATLMGGLSEVVAAPAAVVSKTPDRLGFAEAAALRLNYLTALHALTDRGAVQAGEWVVVMGAAGGLGAAGVQLAKLLGAKVVAVASSPEKRAFCEALGADAVLDTEPEGWRERLKAACGGVAPDVVFDPVCGPLFEPAFRSLNWRGRHLVLGFVGGPIPALKSNLTLMKGAALIGVDVRQFQIFEPKRTVEHVTRLLDWTATGELVPPVGSRYPFEAFGEAMDFALTGKSLGKIVVEITGRSD</sequence>
<dbReference type="InterPro" id="IPR020843">
    <property type="entry name" value="ER"/>
</dbReference>
<reference evidence="3" key="1">
    <citation type="journal article" date="2019" name="Int. J. Syst. Evol. Microbiol.">
        <title>The Global Catalogue of Microorganisms (GCM) 10K type strain sequencing project: providing services to taxonomists for standard genome sequencing and annotation.</title>
        <authorList>
            <consortium name="The Broad Institute Genomics Platform"/>
            <consortium name="The Broad Institute Genome Sequencing Center for Infectious Disease"/>
            <person name="Wu L."/>
            <person name="Ma J."/>
        </authorList>
    </citation>
    <scope>NUCLEOTIDE SEQUENCE [LARGE SCALE GENOMIC DNA]</scope>
    <source>
        <strain evidence="3">CCUG 55074</strain>
    </source>
</reference>
<keyword evidence="2" id="KW-0560">Oxidoreductase</keyword>
<dbReference type="EMBL" id="JBHTLQ010000002">
    <property type="protein sequence ID" value="MFD1189139.1"/>
    <property type="molecule type" value="Genomic_DNA"/>
</dbReference>
<name>A0ABW3SW35_9CAUL</name>
<comment type="caution">
    <text evidence="2">The sequence shown here is derived from an EMBL/GenBank/DDBJ whole genome shotgun (WGS) entry which is preliminary data.</text>
</comment>
<gene>
    <name evidence="2" type="ORF">ACFQ27_00985</name>
</gene>
<dbReference type="InterPro" id="IPR013154">
    <property type="entry name" value="ADH-like_N"/>
</dbReference>
<accession>A0ABW3SW35</accession>
<proteinExistence type="predicted"/>